<dbReference type="RefSeq" id="WP_169589125.1">
    <property type="nucleotide sequence ID" value="NZ_JABBGK010000001.1"/>
</dbReference>
<feature type="domain" description="NIT" evidence="8">
    <location>
        <begin position="52"/>
        <end position="302"/>
    </location>
</feature>
<dbReference type="SMART" id="SM00304">
    <property type="entry name" value="HAMP"/>
    <property type="match status" value="2"/>
</dbReference>
<feature type="domain" description="HAMP" evidence="7">
    <location>
        <begin position="415"/>
        <end position="467"/>
    </location>
</feature>
<accession>A0A7Y0AVD1</accession>
<dbReference type="Pfam" id="PF00672">
    <property type="entry name" value="HAMP"/>
    <property type="match status" value="2"/>
</dbReference>
<feature type="coiled-coil region" evidence="4">
    <location>
        <begin position="379"/>
        <end position="406"/>
    </location>
</feature>
<keyword evidence="10" id="KW-1185">Reference proteome</keyword>
<comment type="caution">
    <text evidence="9">The sequence shown here is derived from an EMBL/GenBank/DDBJ whole genome shotgun (WGS) entry which is preliminary data.</text>
</comment>
<evidence type="ECO:0000259" key="7">
    <source>
        <dbReference type="PROSITE" id="PS50885"/>
    </source>
</evidence>
<evidence type="ECO:0000256" key="4">
    <source>
        <dbReference type="SAM" id="Coils"/>
    </source>
</evidence>
<dbReference type="CDD" id="cd11386">
    <property type="entry name" value="MCP_signal"/>
    <property type="match status" value="1"/>
</dbReference>
<dbReference type="InterPro" id="IPR010910">
    <property type="entry name" value="Nitrate/nitrite_sensing_bac"/>
</dbReference>
<dbReference type="InterPro" id="IPR013587">
    <property type="entry name" value="Nitrate/nitrite_sensing"/>
</dbReference>
<feature type="transmembrane region" description="Helical" evidence="5">
    <location>
        <begin position="310"/>
        <end position="336"/>
    </location>
</feature>
<dbReference type="SUPFAM" id="SSF158472">
    <property type="entry name" value="HAMP domain-like"/>
    <property type="match status" value="1"/>
</dbReference>
<dbReference type="InterPro" id="IPR004090">
    <property type="entry name" value="Chemotax_Me-accpt_rcpt"/>
</dbReference>
<name>A0A7Y0AVD1_9HYPH</name>
<evidence type="ECO:0000313" key="9">
    <source>
        <dbReference type="EMBL" id="NML74197.1"/>
    </source>
</evidence>
<dbReference type="SMART" id="SM00283">
    <property type="entry name" value="MA"/>
    <property type="match status" value="1"/>
</dbReference>
<evidence type="ECO:0000259" key="6">
    <source>
        <dbReference type="PROSITE" id="PS50111"/>
    </source>
</evidence>
<dbReference type="Pfam" id="PF00015">
    <property type="entry name" value="MCPsignal"/>
    <property type="match status" value="1"/>
</dbReference>
<keyword evidence="1" id="KW-0145">Chemotaxis</keyword>
<dbReference type="Proteomes" id="UP000541470">
    <property type="component" value="Unassembled WGS sequence"/>
</dbReference>
<evidence type="ECO:0000256" key="3">
    <source>
        <dbReference type="PROSITE-ProRule" id="PRU00284"/>
    </source>
</evidence>
<comment type="similarity">
    <text evidence="2">Belongs to the methyl-accepting chemotaxis (MCP) protein family.</text>
</comment>
<dbReference type="Gene3D" id="1.10.287.950">
    <property type="entry name" value="Methyl-accepting chemotaxis protein"/>
    <property type="match status" value="1"/>
</dbReference>
<dbReference type="SUPFAM" id="SSF58104">
    <property type="entry name" value="Methyl-accepting chemotaxis protein (MCP) signaling domain"/>
    <property type="match status" value="1"/>
</dbReference>
<keyword evidence="5" id="KW-0812">Transmembrane</keyword>
<evidence type="ECO:0000256" key="5">
    <source>
        <dbReference type="SAM" id="Phobius"/>
    </source>
</evidence>
<dbReference type="CDD" id="cd06225">
    <property type="entry name" value="HAMP"/>
    <property type="match status" value="1"/>
</dbReference>
<feature type="domain" description="HAMP" evidence="7">
    <location>
        <begin position="333"/>
        <end position="386"/>
    </location>
</feature>
<keyword evidence="5" id="KW-0472">Membrane</keyword>
<dbReference type="EMBL" id="JABBGK010000001">
    <property type="protein sequence ID" value="NML74197.1"/>
    <property type="molecule type" value="Genomic_DNA"/>
</dbReference>
<feature type="domain" description="Methyl-accepting transducer" evidence="6">
    <location>
        <begin position="472"/>
        <end position="701"/>
    </location>
</feature>
<dbReference type="PROSITE" id="PS50906">
    <property type="entry name" value="NIT"/>
    <property type="match status" value="1"/>
</dbReference>
<sequence>MRLIDVSVKWRLAAALAVPVVAMVVLSALQVRATLENYQAARHLVDVGDDMRMIGDFVHALQAERGMTAGFIGSKGQQRSEELAAARTHTDPLRHGMSRVHADIVAEADPNLTRHADAIAEEIAGLEDMRGRVDRLEVNGAEAFAFYTGAIGHLMNMSREFSLAATSKGITSKLVAYNLLMNAKEVAGQERGMGNGFLLAGSFDRERYMTFLGMYGAQNALLGQYLELLPEDLRNQFKGSLETPDAARMQDFRTKMLAGGTTQDLTVLDAKEWFAAATARIEQLKEAENQTLAGIIADALTIANAEQRQLIVVVAIGAGALLLAIVLAGSIAFTVLRPLTMLTGAVQKLADGEIDVHLIHSEGKDEIGSMGQAIRRCIANSQEEAARKHAEEMRSLEARNAREQQAERERAQRAAEIAFAVEQLAVGLDALAAGDLGHRVENPFSADLDRLRTNFNSSMDRLLAVMSTIGVSTGTIHSGAVELQRAADNLAQRTERQAAALEEASASLGEVTNTLAVSARRAEEVGMLVGRATVDAKRSEDVVVNAVDAINRIEQSSVQISQIIGVIDQIAFQTNLLALNAGVEAARAGEAGKGFAVVAQEVRELAQRSADAAREIKQLIERSALEVKAGVTLVGETGNALRGIEGHVSLINEEVAAIVRAAHEQSASLREITAAINQMDQVTQQNAAMVEETNASTHGLATEADRLNGQVGLFNLTTRGQRSARAA</sequence>
<dbReference type="InterPro" id="IPR051310">
    <property type="entry name" value="MCP_chemotaxis"/>
</dbReference>
<dbReference type="InterPro" id="IPR003660">
    <property type="entry name" value="HAMP_dom"/>
</dbReference>
<evidence type="ECO:0000259" key="8">
    <source>
        <dbReference type="PROSITE" id="PS50906"/>
    </source>
</evidence>
<dbReference type="GO" id="GO:0007165">
    <property type="term" value="P:signal transduction"/>
    <property type="evidence" value="ECO:0007669"/>
    <property type="project" value="UniProtKB-KW"/>
</dbReference>
<keyword evidence="4" id="KW-0175">Coiled coil</keyword>
<evidence type="ECO:0000313" key="10">
    <source>
        <dbReference type="Proteomes" id="UP000541470"/>
    </source>
</evidence>
<protein>
    <submittedName>
        <fullName evidence="9">HAMP domain-containing protein</fullName>
    </submittedName>
</protein>
<dbReference type="AlphaFoldDB" id="A0A7Y0AVD1"/>
<dbReference type="PROSITE" id="PS50885">
    <property type="entry name" value="HAMP"/>
    <property type="match status" value="2"/>
</dbReference>
<dbReference type="PANTHER" id="PTHR43531:SF11">
    <property type="entry name" value="METHYL-ACCEPTING CHEMOTAXIS PROTEIN 3"/>
    <property type="match status" value="1"/>
</dbReference>
<evidence type="ECO:0000256" key="1">
    <source>
        <dbReference type="ARBA" id="ARBA00022500"/>
    </source>
</evidence>
<dbReference type="GO" id="GO:0004888">
    <property type="term" value="F:transmembrane signaling receptor activity"/>
    <property type="evidence" value="ECO:0007669"/>
    <property type="project" value="InterPro"/>
</dbReference>
<dbReference type="PANTHER" id="PTHR43531">
    <property type="entry name" value="PROTEIN ICFG"/>
    <property type="match status" value="1"/>
</dbReference>
<dbReference type="InterPro" id="IPR004089">
    <property type="entry name" value="MCPsignal_dom"/>
</dbReference>
<dbReference type="GO" id="GO:0006935">
    <property type="term" value="P:chemotaxis"/>
    <property type="evidence" value="ECO:0007669"/>
    <property type="project" value="UniProtKB-KW"/>
</dbReference>
<reference evidence="9 10" key="1">
    <citation type="submission" date="2020-04" db="EMBL/GenBank/DDBJ databases">
        <title>Rhizobium sp. S-51 isolated from soil.</title>
        <authorList>
            <person name="Dahal R.H."/>
        </authorList>
    </citation>
    <scope>NUCLEOTIDE SEQUENCE [LARGE SCALE GENOMIC DNA]</scope>
    <source>
        <strain evidence="9 10">S-51</strain>
    </source>
</reference>
<gene>
    <name evidence="9" type="ORF">HHL25_08705</name>
</gene>
<dbReference type="GO" id="GO:0005886">
    <property type="term" value="C:plasma membrane"/>
    <property type="evidence" value="ECO:0007669"/>
    <property type="project" value="TreeGrafter"/>
</dbReference>
<keyword evidence="5" id="KW-1133">Transmembrane helix</keyword>
<dbReference type="Pfam" id="PF08376">
    <property type="entry name" value="NIT"/>
    <property type="match status" value="1"/>
</dbReference>
<evidence type="ECO:0000256" key="2">
    <source>
        <dbReference type="ARBA" id="ARBA00029447"/>
    </source>
</evidence>
<proteinExistence type="inferred from homology"/>
<dbReference type="Gene3D" id="6.10.340.10">
    <property type="match status" value="1"/>
</dbReference>
<organism evidence="9 10">
    <name type="scientific">Rhizobium terricola</name>
    <dbReference type="NCBI Taxonomy" id="2728849"/>
    <lineage>
        <taxon>Bacteria</taxon>
        <taxon>Pseudomonadati</taxon>
        <taxon>Pseudomonadota</taxon>
        <taxon>Alphaproteobacteria</taxon>
        <taxon>Hyphomicrobiales</taxon>
        <taxon>Rhizobiaceae</taxon>
        <taxon>Rhizobium/Agrobacterium group</taxon>
        <taxon>Rhizobium</taxon>
    </lineage>
</organism>
<keyword evidence="3" id="KW-0807">Transducer</keyword>
<dbReference type="PRINTS" id="PR00260">
    <property type="entry name" value="CHEMTRNSDUCR"/>
</dbReference>
<dbReference type="PROSITE" id="PS50111">
    <property type="entry name" value="CHEMOTAXIS_TRANSDUC_2"/>
    <property type="match status" value="1"/>
</dbReference>